<dbReference type="PANTHER" id="PTHR48111:SF4">
    <property type="entry name" value="DNA-BINDING DUAL TRANSCRIPTIONAL REGULATOR OMPR"/>
    <property type="match status" value="1"/>
</dbReference>
<dbReference type="Gene3D" id="1.10.10.10">
    <property type="entry name" value="Winged helix-like DNA-binding domain superfamily/Winged helix DNA-binding domain"/>
    <property type="match status" value="1"/>
</dbReference>
<feature type="modified residue" description="4-aspartylphosphate" evidence="8">
    <location>
        <position position="56"/>
    </location>
</feature>
<dbReference type="InterPro" id="IPR011006">
    <property type="entry name" value="CheY-like_superfamily"/>
</dbReference>
<dbReference type="PROSITE" id="PS50110">
    <property type="entry name" value="RESPONSE_REGULATORY"/>
    <property type="match status" value="1"/>
</dbReference>
<dbReference type="InterPro" id="IPR001867">
    <property type="entry name" value="OmpR/PhoB-type_DNA-bd"/>
</dbReference>
<gene>
    <name evidence="12" type="primary">ompR_3</name>
    <name evidence="12" type="ORF">EHSB41UT_01789</name>
</gene>
<keyword evidence="3 8" id="KW-0597">Phosphoprotein</keyword>
<keyword evidence="6 9" id="KW-0238">DNA-binding</keyword>
<reference evidence="12 13" key="1">
    <citation type="submission" date="2017-03" db="EMBL/GenBank/DDBJ databases">
        <authorList>
            <person name="Afonso C.L."/>
            <person name="Miller P.J."/>
            <person name="Scott M.A."/>
            <person name="Spackman E."/>
            <person name="Goraichik I."/>
            <person name="Dimitrov K.M."/>
            <person name="Suarez D.L."/>
            <person name="Swayne D.E."/>
        </authorList>
    </citation>
    <scope>NUCLEOTIDE SEQUENCE [LARGE SCALE GENOMIC DNA]</scope>
    <source>
        <strain evidence="12">SB41UT1</strain>
    </source>
</reference>
<dbReference type="OrthoDB" id="9802426at2"/>
<keyword evidence="5" id="KW-0805">Transcription regulation</keyword>
<dbReference type="Gene3D" id="6.10.250.690">
    <property type="match status" value="1"/>
</dbReference>
<dbReference type="CDD" id="cd00383">
    <property type="entry name" value="trans_reg_C"/>
    <property type="match status" value="1"/>
</dbReference>
<evidence type="ECO:0000256" key="4">
    <source>
        <dbReference type="ARBA" id="ARBA00023012"/>
    </source>
</evidence>
<evidence type="ECO:0000256" key="2">
    <source>
        <dbReference type="ARBA" id="ARBA00022490"/>
    </source>
</evidence>
<proteinExistence type="predicted"/>
<dbReference type="InterPro" id="IPR039420">
    <property type="entry name" value="WalR-like"/>
</dbReference>
<comment type="subcellular location">
    <subcellularLocation>
        <location evidence="1">Cytoplasm</location>
    </subcellularLocation>
</comment>
<dbReference type="GO" id="GO:0000976">
    <property type="term" value="F:transcription cis-regulatory region binding"/>
    <property type="evidence" value="ECO:0007669"/>
    <property type="project" value="TreeGrafter"/>
</dbReference>
<protein>
    <submittedName>
        <fullName evidence="12">Transcriptional regulatory protein OmpR</fullName>
    </submittedName>
</protein>
<dbReference type="InterPro" id="IPR001789">
    <property type="entry name" value="Sig_transdc_resp-reg_receiver"/>
</dbReference>
<dbReference type="FunFam" id="1.10.10.10:FF:000099">
    <property type="entry name" value="Two-component system response regulator TorR"/>
    <property type="match status" value="1"/>
</dbReference>
<feature type="DNA-binding region" description="OmpR/PhoB-type" evidence="9">
    <location>
        <begin position="135"/>
        <end position="235"/>
    </location>
</feature>
<dbReference type="SUPFAM" id="SSF52172">
    <property type="entry name" value="CheY-like"/>
    <property type="match status" value="1"/>
</dbReference>
<dbReference type="Proteomes" id="UP000196573">
    <property type="component" value="Unassembled WGS sequence"/>
</dbReference>
<dbReference type="GO" id="GO:0005829">
    <property type="term" value="C:cytosol"/>
    <property type="evidence" value="ECO:0007669"/>
    <property type="project" value="TreeGrafter"/>
</dbReference>
<dbReference type="Gene3D" id="3.40.50.2300">
    <property type="match status" value="1"/>
</dbReference>
<dbReference type="AlphaFoldDB" id="A0A1X7AJ36"/>
<evidence type="ECO:0000259" key="11">
    <source>
        <dbReference type="PROSITE" id="PS51755"/>
    </source>
</evidence>
<dbReference type="GO" id="GO:0032993">
    <property type="term" value="C:protein-DNA complex"/>
    <property type="evidence" value="ECO:0007669"/>
    <property type="project" value="TreeGrafter"/>
</dbReference>
<dbReference type="InterPro" id="IPR016032">
    <property type="entry name" value="Sig_transdc_resp-reg_C-effctor"/>
</dbReference>
<dbReference type="SMART" id="SM00862">
    <property type="entry name" value="Trans_reg_C"/>
    <property type="match status" value="1"/>
</dbReference>
<dbReference type="EMBL" id="FWPT01000003">
    <property type="protein sequence ID" value="SMA44379.1"/>
    <property type="molecule type" value="Genomic_DNA"/>
</dbReference>
<evidence type="ECO:0000313" key="12">
    <source>
        <dbReference type="EMBL" id="SMA44379.1"/>
    </source>
</evidence>
<keyword evidence="2" id="KW-0963">Cytoplasm</keyword>
<evidence type="ECO:0000256" key="6">
    <source>
        <dbReference type="ARBA" id="ARBA00023125"/>
    </source>
</evidence>
<dbReference type="SMART" id="SM00448">
    <property type="entry name" value="REC"/>
    <property type="match status" value="1"/>
</dbReference>
<evidence type="ECO:0000256" key="8">
    <source>
        <dbReference type="PROSITE-ProRule" id="PRU00169"/>
    </source>
</evidence>
<dbReference type="PROSITE" id="PS51755">
    <property type="entry name" value="OMPR_PHOB"/>
    <property type="match status" value="1"/>
</dbReference>
<dbReference type="InterPro" id="IPR036388">
    <property type="entry name" value="WH-like_DNA-bd_sf"/>
</dbReference>
<feature type="domain" description="Response regulatory" evidence="10">
    <location>
        <begin position="6"/>
        <end position="120"/>
    </location>
</feature>
<dbReference type="Pfam" id="PF00072">
    <property type="entry name" value="Response_reg"/>
    <property type="match status" value="1"/>
</dbReference>
<sequence length="240" mass="27179">MAQSEHILVVDDYYDIRDVLSEYLGKHGMRVTTAENGAEMREALENHDDIDLIVLDQMLPGEDGLTLCRYVRSVGGPPIIILSAMDEEADRVAGLEVGADDYLCKPFSTRELLARIRAVLRRGHHEALNQMSSHNDRVRFGSWILDNNLRQLEDESELVTPLSTAEYRLLSAFTSHPREVLSREQLLAFTQDGEVLPFDRSIDNQVSRLRRKLEKDTKNPSLIKTVRGGGYMLTAEIMPV</sequence>
<dbReference type="GO" id="GO:0006355">
    <property type="term" value="P:regulation of DNA-templated transcription"/>
    <property type="evidence" value="ECO:0007669"/>
    <property type="project" value="InterPro"/>
</dbReference>
<dbReference type="SUPFAM" id="SSF46894">
    <property type="entry name" value="C-terminal effector domain of the bipartite response regulators"/>
    <property type="match status" value="1"/>
</dbReference>
<name>A0A1X7AJ36_9GAMM</name>
<dbReference type="GO" id="GO:0000156">
    <property type="term" value="F:phosphorelay response regulator activity"/>
    <property type="evidence" value="ECO:0007669"/>
    <property type="project" value="TreeGrafter"/>
</dbReference>
<evidence type="ECO:0000256" key="9">
    <source>
        <dbReference type="PROSITE-ProRule" id="PRU01091"/>
    </source>
</evidence>
<evidence type="ECO:0000259" key="10">
    <source>
        <dbReference type="PROSITE" id="PS50110"/>
    </source>
</evidence>
<keyword evidence="13" id="KW-1185">Reference proteome</keyword>
<evidence type="ECO:0000256" key="3">
    <source>
        <dbReference type="ARBA" id="ARBA00022553"/>
    </source>
</evidence>
<evidence type="ECO:0000256" key="1">
    <source>
        <dbReference type="ARBA" id="ARBA00004496"/>
    </source>
</evidence>
<dbReference type="PANTHER" id="PTHR48111">
    <property type="entry name" value="REGULATOR OF RPOS"/>
    <property type="match status" value="1"/>
</dbReference>
<evidence type="ECO:0000313" key="13">
    <source>
        <dbReference type="Proteomes" id="UP000196573"/>
    </source>
</evidence>
<feature type="domain" description="OmpR/PhoB-type" evidence="11">
    <location>
        <begin position="135"/>
        <end position="235"/>
    </location>
</feature>
<keyword evidence="4" id="KW-0902">Two-component regulatory system</keyword>
<evidence type="ECO:0000256" key="7">
    <source>
        <dbReference type="ARBA" id="ARBA00023163"/>
    </source>
</evidence>
<evidence type="ECO:0000256" key="5">
    <source>
        <dbReference type="ARBA" id="ARBA00023015"/>
    </source>
</evidence>
<dbReference type="RefSeq" id="WP_087108947.1">
    <property type="nucleotide sequence ID" value="NZ_CBCSCN010000008.1"/>
</dbReference>
<keyword evidence="7" id="KW-0804">Transcription</keyword>
<organism evidence="12 13">
    <name type="scientific">Parendozoicomonas haliclonae</name>
    <dbReference type="NCBI Taxonomy" id="1960125"/>
    <lineage>
        <taxon>Bacteria</taxon>
        <taxon>Pseudomonadati</taxon>
        <taxon>Pseudomonadota</taxon>
        <taxon>Gammaproteobacteria</taxon>
        <taxon>Oceanospirillales</taxon>
        <taxon>Endozoicomonadaceae</taxon>
        <taxon>Parendozoicomonas</taxon>
    </lineage>
</organism>
<dbReference type="Pfam" id="PF00486">
    <property type="entry name" value="Trans_reg_C"/>
    <property type="match status" value="1"/>
</dbReference>
<accession>A0A1X7AJ36</accession>